<reference evidence="10" key="1">
    <citation type="submission" date="2022-12" db="EMBL/GenBank/DDBJ databases">
        <title>Chromosome-level genome assembly of the bean flower thrips Megalurothrips usitatus.</title>
        <authorList>
            <person name="Ma L."/>
            <person name="Liu Q."/>
            <person name="Li H."/>
            <person name="Cai W."/>
        </authorList>
    </citation>
    <scope>NUCLEOTIDE SEQUENCE</scope>
    <source>
        <strain evidence="10">Cailab_2022a</strain>
    </source>
</reference>
<dbReference type="GO" id="GO:0006260">
    <property type="term" value="P:DNA replication"/>
    <property type="evidence" value="ECO:0007669"/>
    <property type="project" value="InterPro"/>
</dbReference>
<organism evidence="10 11">
    <name type="scientific">Megalurothrips usitatus</name>
    <name type="common">bean blossom thrips</name>
    <dbReference type="NCBI Taxonomy" id="439358"/>
    <lineage>
        <taxon>Eukaryota</taxon>
        <taxon>Metazoa</taxon>
        <taxon>Ecdysozoa</taxon>
        <taxon>Arthropoda</taxon>
        <taxon>Hexapoda</taxon>
        <taxon>Insecta</taxon>
        <taxon>Pterygota</taxon>
        <taxon>Neoptera</taxon>
        <taxon>Paraneoptera</taxon>
        <taxon>Thysanoptera</taxon>
        <taxon>Terebrantia</taxon>
        <taxon>Thripoidea</taxon>
        <taxon>Thripidae</taxon>
        <taxon>Megalurothrips</taxon>
    </lineage>
</organism>
<sequence length="1407" mass="155404">MDKPKRRVLSLSLSQPVKQNKKSKRKQHASDSSEHDVRSLEPGDSQEITIVRDDCSTDLLQSHSVTAAADVESRTNCRTIEVSKLPSEQSFKREIQVVEFLEDEGHVKSIECEPVSSVSNQENIQRMFKVPLADTKDVKAVNKDNIKVKVPHTDQPPNSHAAEVDDDVRALDDDLATTTRKIANRSNISCSKEETVPSATLQGDAASNCGAGEDAPSSARCADVNRSPDVSTNLNCDSIVVLQCPLCYRSFDKLSTKTSHLKGCALKHKLSTQQLLEALELQHRQATERKSLGLPEILPFMGHVKKSAAPKRGNRTISKLDGNMQLAMALSLSLQDQEKAVEDSRKTDIATSASLDHFGFTSKSVLDAINSRPLSPVPRGKTKASVKKVHPLLTRTAEERQRIITEKVAMLLLEEDASKVNVSVNEVDLQSLYLQKCVDKKNLLWDKSLTSPSKNDRASYYVKDLRGFISPCKVAMGSRVMHLSQVVGRVQTPTAKKEQMQKESVTVELTSPSDEGSSCDSNFPQDRESKIPSLIEMELRAKLFNDWATMVNNSAMSDLTIYPQEGREIHVHKIILHVRCPRILRDISRQRNPLTGNEVEVVMWSKTPHAAALAFLEFVYCGSVKSIRVLSQDLSSVIWLGNHYKIADLLRYLRALTESVQTEETPSQAAINVVRDFNKQNSETCDIQEEAPHKKVVVDDGMSTPVLKESKDALSRKLFKSSLDANTSPVVTPPRSETESIYSETTLPGAGHRSPCSSPDMFADEIPQSSGKVLAEENSHSANSVFSLVDTVRNYSEDDSKPSSQCASISSEKTVVYENNSPTHCDNVFISSEKADTIGESSKPPSPTLSNASAATELLECNQGTSARFSLNDSKRKLSYGSEDGNVSASKRPCPKMSSLSPPSGNESIEVECFDLTQDSDSNASFPVVSNNFSDQSGDRIFISSENEISDSDAKSEQNIENSQSSRKEGSGVTSTAKHRKGNELERVLNLSNESRRSLDLSNENTADLSPSVKNTEPYVSPVWDGFEDIHYEARFSFPHSPTNSGAQPADFLSPEPDRESSTSSHCSISKGVPMGIRHSMRNILSPPKNRKVSNGTSDSEMAYQSPKTVASKSQSSASANFDALLDESLNISDTLLQQAECGKIKPTQRETKGTPVNRILTNEQDRVTPLMNYSAMKTPELKRELQKFGLKPTLGKRKGKIMLRHIYNELHPWVPADSEANFQDTDFLSQPSSSSNIGIQTCSSIQPNSRKLMFSDYKAAESDAKTSRGTESSSDSDDDRRSLNSSRKEIQYLEEECDDGDTLPSSQPASKIDLPRIVSKFIRNDKELHKKVLEYEPILIEKLQTDLRDKGFKFKMADLMTFLDEKCVTFKTSQSGSRTKKRKQKSAVFKKSSTAATGSDTSQLSD</sequence>
<feature type="compositionally biased region" description="Polar residues" evidence="8">
    <location>
        <begin position="1000"/>
        <end position="1015"/>
    </location>
</feature>
<keyword evidence="6" id="KW-0539">Nucleus</keyword>
<dbReference type="PANTHER" id="PTHR21541:SF3">
    <property type="entry name" value="STRUCTURE-SPECIFIC ENDONUCLEASE SUBUNIT SLX4"/>
    <property type="match status" value="1"/>
</dbReference>
<dbReference type="Gene3D" id="3.30.710.10">
    <property type="entry name" value="Potassium Channel Kv1.1, Chain A"/>
    <property type="match status" value="1"/>
</dbReference>
<evidence type="ECO:0000313" key="10">
    <source>
        <dbReference type="EMBL" id="KAJ1519647.1"/>
    </source>
</evidence>
<evidence type="ECO:0000256" key="1">
    <source>
        <dbReference type="ARBA" id="ARBA00004123"/>
    </source>
</evidence>
<protein>
    <recommendedName>
        <fullName evidence="7">Structure-specific endonuclease subunit SLX4</fullName>
    </recommendedName>
</protein>
<evidence type="ECO:0000256" key="6">
    <source>
        <dbReference type="ARBA" id="ARBA00023242"/>
    </source>
</evidence>
<dbReference type="GO" id="GO:0000712">
    <property type="term" value="P:resolution of meiotic recombination intermediates"/>
    <property type="evidence" value="ECO:0007669"/>
    <property type="project" value="TreeGrafter"/>
</dbReference>
<feature type="compositionally biased region" description="Polar residues" evidence="8">
    <location>
        <begin position="1392"/>
        <end position="1407"/>
    </location>
</feature>
<dbReference type="Pfam" id="PF09494">
    <property type="entry name" value="Slx4"/>
    <property type="match status" value="1"/>
</dbReference>
<dbReference type="InterPro" id="IPR011333">
    <property type="entry name" value="SKP1/BTB/POZ_sf"/>
</dbReference>
<feature type="domain" description="BTB" evidence="9">
    <location>
        <begin position="552"/>
        <end position="651"/>
    </location>
</feature>
<feature type="compositionally biased region" description="Basic and acidic residues" evidence="8">
    <location>
        <begin position="28"/>
        <end position="41"/>
    </location>
</feature>
<feature type="compositionally biased region" description="Basic and acidic residues" evidence="8">
    <location>
        <begin position="1279"/>
        <end position="1288"/>
    </location>
</feature>
<dbReference type="EMBL" id="JAPTSV010000016">
    <property type="protein sequence ID" value="KAJ1519647.1"/>
    <property type="molecule type" value="Genomic_DNA"/>
</dbReference>
<dbReference type="CDD" id="cd22999">
    <property type="entry name" value="SAP_SLX4"/>
    <property type="match status" value="1"/>
</dbReference>
<proteinExistence type="inferred from homology"/>
<evidence type="ECO:0000256" key="4">
    <source>
        <dbReference type="ARBA" id="ARBA00023172"/>
    </source>
</evidence>
<dbReference type="PANTHER" id="PTHR21541">
    <property type="entry name" value="BTB POZ DOMAIN CONTAINING 12"/>
    <property type="match status" value="1"/>
</dbReference>
<feature type="region of interest" description="Disordered" evidence="8">
    <location>
        <begin position="725"/>
        <end position="755"/>
    </location>
</feature>
<dbReference type="GO" id="GO:0006281">
    <property type="term" value="P:DNA repair"/>
    <property type="evidence" value="ECO:0007669"/>
    <property type="project" value="UniProtKB-KW"/>
</dbReference>
<feature type="region of interest" description="Disordered" evidence="8">
    <location>
        <begin position="1"/>
        <end position="47"/>
    </location>
</feature>
<evidence type="ECO:0000256" key="8">
    <source>
        <dbReference type="SAM" id="MobiDB-lite"/>
    </source>
</evidence>
<evidence type="ECO:0000313" key="11">
    <source>
        <dbReference type="Proteomes" id="UP001075354"/>
    </source>
</evidence>
<feature type="region of interest" description="Disordered" evidence="8">
    <location>
        <begin position="1039"/>
        <end position="1112"/>
    </location>
</feature>
<dbReference type="InterPro" id="IPR000210">
    <property type="entry name" value="BTB/POZ_dom"/>
</dbReference>
<gene>
    <name evidence="10" type="ORF">ONE63_004916</name>
</gene>
<keyword evidence="3" id="KW-0227">DNA damage</keyword>
<comment type="caution">
    <text evidence="10">The sequence shown here is derived from an EMBL/GenBank/DDBJ whole genome shotgun (WGS) entry which is preliminary data.</text>
</comment>
<comment type="subcellular location">
    <subcellularLocation>
        <location evidence="1">Nucleus</location>
    </subcellularLocation>
</comment>
<feature type="region of interest" description="Disordered" evidence="8">
    <location>
        <begin position="506"/>
        <end position="527"/>
    </location>
</feature>
<evidence type="ECO:0000256" key="2">
    <source>
        <dbReference type="ARBA" id="ARBA00006661"/>
    </source>
</evidence>
<feature type="region of interest" description="Disordered" evidence="8">
    <location>
        <begin position="880"/>
        <end position="906"/>
    </location>
</feature>
<feature type="region of interest" description="Disordered" evidence="8">
    <location>
        <begin position="1261"/>
        <end position="1288"/>
    </location>
</feature>
<keyword evidence="4" id="KW-0233">DNA recombination</keyword>
<keyword evidence="5" id="KW-0234">DNA repair</keyword>
<dbReference type="Pfam" id="PF00651">
    <property type="entry name" value="BTB"/>
    <property type="match status" value="1"/>
</dbReference>
<feature type="region of interest" description="Disordered" evidence="8">
    <location>
        <begin position="1373"/>
        <end position="1407"/>
    </location>
</feature>
<evidence type="ECO:0000256" key="5">
    <source>
        <dbReference type="ARBA" id="ARBA00023204"/>
    </source>
</evidence>
<dbReference type="Proteomes" id="UP001075354">
    <property type="component" value="Chromosome 16"/>
</dbReference>
<name>A0AAV7X4S9_9NEOP</name>
<feature type="compositionally biased region" description="Polar residues" evidence="8">
    <location>
        <begin position="506"/>
        <end position="524"/>
    </location>
</feature>
<dbReference type="InterPro" id="IPR018574">
    <property type="entry name" value="Structure-sp_endonuc_su_Slx4"/>
</dbReference>
<keyword evidence="11" id="KW-1185">Reference proteome</keyword>
<dbReference type="GO" id="GO:0033557">
    <property type="term" value="C:Slx1-Slx4 complex"/>
    <property type="evidence" value="ECO:0007669"/>
    <property type="project" value="InterPro"/>
</dbReference>
<evidence type="ECO:0000259" key="9">
    <source>
        <dbReference type="Pfam" id="PF00651"/>
    </source>
</evidence>
<evidence type="ECO:0000256" key="7">
    <source>
        <dbReference type="ARBA" id="ARBA00029496"/>
    </source>
</evidence>
<evidence type="ECO:0000256" key="3">
    <source>
        <dbReference type="ARBA" id="ARBA00022763"/>
    </source>
</evidence>
<accession>A0AAV7X4S9</accession>
<dbReference type="SUPFAM" id="SSF54695">
    <property type="entry name" value="POZ domain"/>
    <property type="match status" value="1"/>
</dbReference>
<feature type="region of interest" description="Disordered" evidence="8">
    <location>
        <begin position="947"/>
        <end position="1016"/>
    </location>
</feature>
<comment type="similarity">
    <text evidence="2">Belongs to the SLX4 family.</text>
</comment>